<evidence type="ECO:0000313" key="3">
    <source>
        <dbReference type="Proteomes" id="UP000241185"/>
    </source>
</evidence>
<keyword evidence="3" id="KW-1185">Reference proteome</keyword>
<evidence type="ECO:0000256" key="1">
    <source>
        <dbReference type="SAM" id="MobiDB-lite"/>
    </source>
</evidence>
<dbReference type="EMBL" id="MG770216">
    <property type="protein sequence ID" value="AUV60791.1"/>
    <property type="molecule type" value="Genomic_DNA"/>
</dbReference>
<protein>
    <submittedName>
        <fullName evidence="2">Head-to-tail connector protein</fullName>
    </submittedName>
</protein>
<proteinExistence type="predicted"/>
<feature type="compositionally biased region" description="Basic and acidic residues" evidence="1">
    <location>
        <begin position="127"/>
        <end position="144"/>
    </location>
</feature>
<name>A0A2K9VEV7_9CAUD</name>
<accession>A0A2K9VEV7</accession>
<gene>
    <name evidence="2" type="ORF">SEA_REM711_13</name>
</gene>
<feature type="compositionally biased region" description="Low complexity" evidence="1">
    <location>
        <begin position="89"/>
        <end position="101"/>
    </location>
</feature>
<feature type="region of interest" description="Disordered" evidence="1">
    <location>
        <begin position="67"/>
        <end position="144"/>
    </location>
</feature>
<organism evidence="2 3">
    <name type="scientific">Mycobacterium phage Rem711</name>
    <dbReference type="NCBI Taxonomy" id="2079285"/>
    <lineage>
        <taxon>Viruses</taxon>
        <taxon>Duplodnaviria</taxon>
        <taxon>Heunggongvirae</taxon>
        <taxon>Uroviricota</taxon>
        <taxon>Caudoviricetes</taxon>
        <taxon>Trigintaduovirus</taxon>
        <taxon>Trigintaduovirus rem711</taxon>
    </lineage>
</organism>
<evidence type="ECO:0000313" key="2">
    <source>
        <dbReference type="EMBL" id="AUV60791.1"/>
    </source>
</evidence>
<sequence length="175" mass="18978">MATRTVKVATWQYRDSKGRRRRAYFGDEIELPKDEIERGDRLGVFTPAPVPAKVSSELEKALAAIRSRTVDPAGADESDSLPTKHDVQPDAPAEPAPADVEPASDADPAEQPADVEQPASVPAEAPADEKPAEELKRPAKAAAHEKWVDYVHRATGRPADELAKLSKDELQAIEV</sequence>
<dbReference type="Proteomes" id="UP000241185">
    <property type="component" value="Segment"/>
</dbReference>
<reference evidence="3" key="1">
    <citation type="submission" date="2018-01" db="EMBL/GenBank/DDBJ databases">
        <authorList>
            <person name="Gatt S.M."/>
            <person name="Isern S."/>
            <person name="Jenkins M."/>
            <person name="Tan A.L."/>
            <person name="Michael S.F."/>
            <person name="Moore R.E."/>
            <person name="Ware V.C."/>
            <person name="Garlena R.A."/>
            <person name="Russell D.A."/>
            <person name="Pope W.H."/>
            <person name="Jacobs-Sera D."/>
            <person name="Hendrix R.W."/>
            <person name="Hatfull G.F."/>
        </authorList>
    </citation>
    <scope>NUCLEOTIDE SEQUENCE [LARGE SCALE GENOMIC DNA]</scope>
</reference>